<reference evidence="4 5" key="1">
    <citation type="submission" date="2021-08" db="EMBL/GenBank/DDBJ databases">
        <title>Comparative Genomics Analysis of the Genus Qipengyuania Reveals Extensive Genetic Diversity and Metabolic Versatility, Including the Description of Fifteen Novel Species.</title>
        <authorList>
            <person name="Liu Y."/>
        </authorList>
    </citation>
    <scope>NUCLEOTIDE SEQUENCE [LARGE SCALE GENOMIC DNA]</scope>
    <source>
        <strain evidence="4 5">1NDH17</strain>
    </source>
</reference>
<evidence type="ECO:0000256" key="1">
    <source>
        <dbReference type="SAM" id="MobiDB-lite"/>
    </source>
</evidence>
<dbReference type="Proteomes" id="UP000783253">
    <property type="component" value="Unassembled WGS sequence"/>
</dbReference>
<gene>
    <name evidence="4" type="ORF">K3152_10295</name>
</gene>
<feature type="transmembrane region" description="Helical" evidence="2">
    <location>
        <begin position="31"/>
        <end position="52"/>
    </location>
</feature>
<sequence>MATLPFDTAPSGKGSRKGPFASVERHEWRQFANWALVWLVLANLAFAMMWFVGAPPRGGEIMAAGALGLLVRNTPIAVRGLCFLAVMTYSVVSFIAGLFNLSVFSLLHSIRFFAEIKPTQSLDYIAGACLLLAIIILALWALRRPQGFTNIRLVLLAILATVALGQVDKAMGHGMRGHYARAADASTPFSSATRNAGVVPAALDGERHLMVIMVESLGTPVGNEDMSNLLFARYNDARVTNRFALSRGQTTYFNSTTAGEVRELCGRWGDYHEVLDKADDSCLPARLARAGYETRAYHSFTGAFFDRTQWYPNIGFQHQQFAEELAGRGARECGGVFPGVCDRDVPALLARDLKAADKPQFVYWLTVNSHLPVPPGMNLDVDRCERISPALAEDYPMICRQFALWDQMDRAIIAEITAADFPATDILIVGDHMPPYYDRHHRSQFAPDRVPWLLLKWKDKEGGEHDASAVVRKKDARNGAAG</sequence>
<feature type="domain" description="Sulfatase N-terminal" evidence="3">
    <location>
        <begin position="256"/>
        <end position="444"/>
    </location>
</feature>
<evidence type="ECO:0000259" key="3">
    <source>
        <dbReference type="Pfam" id="PF00884"/>
    </source>
</evidence>
<dbReference type="RefSeq" id="WP_221574026.1">
    <property type="nucleotide sequence ID" value="NZ_JAIGNK010000003.1"/>
</dbReference>
<dbReference type="Gene3D" id="3.40.720.10">
    <property type="entry name" value="Alkaline Phosphatase, subunit A"/>
    <property type="match status" value="1"/>
</dbReference>
<keyword evidence="2" id="KW-0472">Membrane</keyword>
<accession>A0ABS7J2S8</accession>
<keyword evidence="2" id="KW-0812">Transmembrane</keyword>
<comment type="caution">
    <text evidence="4">The sequence shown here is derived from an EMBL/GenBank/DDBJ whole genome shotgun (WGS) entry which is preliminary data.</text>
</comment>
<evidence type="ECO:0000313" key="5">
    <source>
        <dbReference type="Proteomes" id="UP000783253"/>
    </source>
</evidence>
<dbReference type="Pfam" id="PF00884">
    <property type="entry name" value="Sulfatase"/>
    <property type="match status" value="1"/>
</dbReference>
<protein>
    <submittedName>
        <fullName evidence="4">Sulfatase-like hydrolase/transferase</fullName>
    </submittedName>
</protein>
<dbReference type="InterPro" id="IPR000917">
    <property type="entry name" value="Sulfatase_N"/>
</dbReference>
<dbReference type="SUPFAM" id="SSF53649">
    <property type="entry name" value="Alkaline phosphatase-like"/>
    <property type="match status" value="1"/>
</dbReference>
<keyword evidence="2" id="KW-1133">Transmembrane helix</keyword>
<feature type="transmembrane region" description="Helical" evidence="2">
    <location>
        <begin position="76"/>
        <end position="101"/>
    </location>
</feature>
<dbReference type="EMBL" id="JAIGNK010000003">
    <property type="protein sequence ID" value="MBX7458635.1"/>
    <property type="molecule type" value="Genomic_DNA"/>
</dbReference>
<evidence type="ECO:0000256" key="2">
    <source>
        <dbReference type="SAM" id="Phobius"/>
    </source>
</evidence>
<evidence type="ECO:0000313" key="4">
    <source>
        <dbReference type="EMBL" id="MBX7458635.1"/>
    </source>
</evidence>
<name>A0ABS7J2S8_9SPHN</name>
<proteinExistence type="predicted"/>
<keyword evidence="5" id="KW-1185">Reference proteome</keyword>
<dbReference type="InterPro" id="IPR017850">
    <property type="entry name" value="Alkaline_phosphatase_core_sf"/>
</dbReference>
<feature type="region of interest" description="Disordered" evidence="1">
    <location>
        <begin position="462"/>
        <end position="482"/>
    </location>
</feature>
<organism evidence="4 5">
    <name type="scientific">Qipengyuania polymorpha</name>
    <dbReference type="NCBI Taxonomy" id="2867234"/>
    <lineage>
        <taxon>Bacteria</taxon>
        <taxon>Pseudomonadati</taxon>
        <taxon>Pseudomonadota</taxon>
        <taxon>Alphaproteobacteria</taxon>
        <taxon>Sphingomonadales</taxon>
        <taxon>Erythrobacteraceae</taxon>
        <taxon>Qipengyuania</taxon>
    </lineage>
</organism>
<feature type="transmembrane region" description="Helical" evidence="2">
    <location>
        <begin position="148"/>
        <end position="167"/>
    </location>
</feature>
<feature type="transmembrane region" description="Helical" evidence="2">
    <location>
        <begin position="122"/>
        <end position="142"/>
    </location>
</feature>